<evidence type="ECO:0000313" key="2">
    <source>
        <dbReference type="Proteomes" id="UP000626148"/>
    </source>
</evidence>
<reference evidence="1" key="2">
    <citation type="submission" date="2020-09" db="EMBL/GenBank/DDBJ databases">
        <authorList>
            <person name="Sun Q."/>
            <person name="Kim S."/>
        </authorList>
    </citation>
    <scope>NUCLEOTIDE SEQUENCE</scope>
    <source>
        <strain evidence="1">KCTC 22169</strain>
    </source>
</reference>
<proteinExistence type="predicted"/>
<sequence>MRSEEILEFFIAQGKAEKVPFFNGTRYYTKWSDEDAYVIYLSAVIEELRDKITVD</sequence>
<gene>
    <name evidence="1" type="ORF">GCM10007392_18460</name>
</gene>
<reference evidence="1" key="1">
    <citation type="journal article" date="2014" name="Int. J. Syst. Evol. Microbiol.">
        <title>Complete genome sequence of Corynebacterium casei LMG S-19264T (=DSM 44701T), isolated from a smear-ripened cheese.</title>
        <authorList>
            <consortium name="US DOE Joint Genome Institute (JGI-PGF)"/>
            <person name="Walter F."/>
            <person name="Albersmeier A."/>
            <person name="Kalinowski J."/>
            <person name="Ruckert C."/>
        </authorList>
    </citation>
    <scope>NUCLEOTIDE SEQUENCE</scope>
    <source>
        <strain evidence="1">KCTC 22169</strain>
    </source>
</reference>
<protein>
    <submittedName>
        <fullName evidence="1">Uncharacterized protein</fullName>
    </submittedName>
</protein>
<dbReference type="RefSeq" id="WP_189608256.1">
    <property type="nucleotide sequence ID" value="NZ_BMXR01000004.1"/>
</dbReference>
<comment type="caution">
    <text evidence="1">The sequence shown here is derived from an EMBL/GenBank/DDBJ whole genome shotgun (WGS) entry which is preliminary data.</text>
</comment>
<dbReference type="EMBL" id="BMXR01000004">
    <property type="protein sequence ID" value="GGX51475.1"/>
    <property type="molecule type" value="Genomic_DNA"/>
</dbReference>
<keyword evidence="2" id="KW-1185">Reference proteome</keyword>
<accession>A0A918K670</accession>
<name>A0A918K670_9GAMM</name>
<organism evidence="1 2">
    <name type="scientific">Saccharospirillum salsuginis</name>
    <dbReference type="NCBI Taxonomy" id="418750"/>
    <lineage>
        <taxon>Bacteria</taxon>
        <taxon>Pseudomonadati</taxon>
        <taxon>Pseudomonadota</taxon>
        <taxon>Gammaproteobacteria</taxon>
        <taxon>Oceanospirillales</taxon>
        <taxon>Saccharospirillaceae</taxon>
        <taxon>Saccharospirillum</taxon>
    </lineage>
</organism>
<evidence type="ECO:0000313" key="1">
    <source>
        <dbReference type="EMBL" id="GGX51475.1"/>
    </source>
</evidence>
<dbReference type="Proteomes" id="UP000626148">
    <property type="component" value="Unassembled WGS sequence"/>
</dbReference>
<dbReference type="AlphaFoldDB" id="A0A918K670"/>